<organism evidence="2 3">
    <name type="scientific">Lachnoanaerobaculum gingivalis</name>
    <dbReference type="NCBI Taxonomy" id="2490855"/>
    <lineage>
        <taxon>Bacteria</taxon>
        <taxon>Bacillati</taxon>
        <taxon>Bacillota</taxon>
        <taxon>Clostridia</taxon>
        <taxon>Lachnospirales</taxon>
        <taxon>Lachnospiraceae</taxon>
        <taxon>Lachnoanaerobaculum</taxon>
    </lineage>
</organism>
<comment type="caution">
    <text evidence="2">The sequence shown here is derived from an EMBL/GenBank/DDBJ whole genome shotgun (WGS) entry which is preliminary data.</text>
</comment>
<proteinExistence type="predicted"/>
<name>A0A3P3QVR8_9FIRM</name>
<dbReference type="InterPro" id="IPR008490">
    <property type="entry name" value="Transposase_InsH_N"/>
</dbReference>
<feature type="non-terminal residue" evidence="2">
    <location>
        <position position="80"/>
    </location>
</feature>
<feature type="domain" description="Transposase InsH N-terminal" evidence="1">
    <location>
        <begin position="26"/>
        <end position="79"/>
    </location>
</feature>
<evidence type="ECO:0000313" key="3">
    <source>
        <dbReference type="Proteomes" id="UP000272490"/>
    </source>
</evidence>
<protein>
    <submittedName>
        <fullName evidence="2">Transposase</fullName>
    </submittedName>
</protein>
<gene>
    <name evidence="2" type="ORF">EHV10_10445</name>
</gene>
<evidence type="ECO:0000313" key="2">
    <source>
        <dbReference type="EMBL" id="RRJ25301.1"/>
    </source>
</evidence>
<sequence length="80" mass="9233">MLTVNYYNDFFEIGQQKINFSLYELSLPNDDPVYTLKKVMEDLDFSGLLANCSDKGRTGYNPIMMYAVITYANMRGIRSI</sequence>
<keyword evidence="3" id="KW-1185">Reference proteome</keyword>
<dbReference type="AlphaFoldDB" id="A0A3P3QVR8"/>
<accession>A0A3P3QVR8</accession>
<evidence type="ECO:0000259" key="1">
    <source>
        <dbReference type="Pfam" id="PF05598"/>
    </source>
</evidence>
<dbReference type="Pfam" id="PF05598">
    <property type="entry name" value="DUF772"/>
    <property type="match status" value="1"/>
</dbReference>
<dbReference type="Proteomes" id="UP000272490">
    <property type="component" value="Unassembled WGS sequence"/>
</dbReference>
<dbReference type="EMBL" id="RRCO01000004">
    <property type="protein sequence ID" value="RRJ25301.1"/>
    <property type="molecule type" value="Genomic_DNA"/>
</dbReference>
<reference evidence="2 3" key="1">
    <citation type="submission" date="2018-11" db="EMBL/GenBank/DDBJ databases">
        <title>Genome sequencing of Lachnoanaerobaculum sp. KCOM 2030 (= ChDC B114).</title>
        <authorList>
            <person name="Kook J.-K."/>
            <person name="Park S.-N."/>
            <person name="Lim Y.K."/>
        </authorList>
    </citation>
    <scope>NUCLEOTIDE SEQUENCE [LARGE SCALE GENOMIC DNA]</scope>
    <source>
        <strain evidence="2 3">KCOM 2030</strain>
    </source>
</reference>